<name>A0A8J0T2L9_XENTR</name>
<evidence type="ECO:0000256" key="1">
    <source>
        <dbReference type="SAM" id="Coils"/>
    </source>
</evidence>
<feature type="compositionally biased region" description="Polar residues" evidence="2">
    <location>
        <begin position="788"/>
        <end position="803"/>
    </location>
</feature>
<dbReference type="AlphaFoldDB" id="A0A8J0T2L9"/>
<feature type="coiled-coil region" evidence="1">
    <location>
        <begin position="55"/>
        <end position="82"/>
    </location>
</feature>
<feature type="region of interest" description="Disordered" evidence="2">
    <location>
        <begin position="537"/>
        <end position="582"/>
    </location>
</feature>
<dbReference type="PANTHER" id="PTHR28660:SF1">
    <property type="entry name" value="COILED-COIL DOMAIN-CONTAINING PROTEIN 73"/>
    <property type="match status" value="1"/>
</dbReference>
<feature type="region of interest" description="Disordered" evidence="2">
    <location>
        <begin position="767"/>
        <end position="822"/>
    </location>
</feature>
<evidence type="ECO:0000313" key="5">
    <source>
        <dbReference type="Xenbase" id="XB-GENE-17346920"/>
    </source>
</evidence>
<dbReference type="Pfam" id="PF15818">
    <property type="entry name" value="CCDC73"/>
    <property type="match status" value="1"/>
</dbReference>
<dbReference type="RefSeq" id="XP_017948781.2">
    <property type="nucleotide sequence ID" value="XM_018093292.2"/>
</dbReference>
<feature type="coiled-coil region" evidence="1">
    <location>
        <begin position="175"/>
        <end position="325"/>
    </location>
</feature>
<dbReference type="GeneID" id="101732494"/>
<dbReference type="OMA" id="ERCYANI"/>
<dbReference type="AGR" id="Xenbase:XB-GENE-17346920"/>
<gene>
    <name evidence="4 5" type="primary">ccdc73</name>
</gene>
<proteinExistence type="predicted"/>
<dbReference type="KEGG" id="xtr:101732494"/>
<accession>A0A8J0T2L9</accession>
<evidence type="ECO:0000313" key="3">
    <source>
        <dbReference type="Proteomes" id="UP000008143"/>
    </source>
</evidence>
<evidence type="ECO:0000256" key="2">
    <source>
        <dbReference type="SAM" id="MobiDB-lite"/>
    </source>
</evidence>
<protein>
    <submittedName>
        <fullName evidence="4">Coiled-coil domain-containing protein 73</fullName>
    </submittedName>
</protein>
<dbReference type="Proteomes" id="UP000008143">
    <property type="component" value="Chromosome 4"/>
</dbReference>
<dbReference type="Xenbase" id="XB-GENE-17346920">
    <property type="gene designation" value="ccdc73"/>
</dbReference>
<evidence type="ECO:0000313" key="4">
    <source>
        <dbReference type="RefSeq" id="XP_017948781.2"/>
    </source>
</evidence>
<dbReference type="CTD" id="493860"/>
<feature type="compositionally biased region" description="Basic and acidic residues" evidence="2">
    <location>
        <begin position="540"/>
        <end position="572"/>
    </location>
</feature>
<dbReference type="PANTHER" id="PTHR28660">
    <property type="entry name" value="COILED-COIL DOMAIN-CONTAINING PROTEIN 73"/>
    <property type="match status" value="1"/>
</dbReference>
<sequence>MDTASYTFQASSETMCASQLLEFKTSLIEAVAELHMGRAAKIQYEEQISKVLLEKQDLLWQNETLTNQAKNLDKQHTEAMDALKKQFQAKMCAVEEEKGQIQLAVETKGKEICSFKEDLKTLQLLNYNLQKKLHDMEQKAQLHVLAKEDHIKQLSEFERCYANITCQFGITKEMHEKLEQNVQEAIQQNQKLMSENKEKKSESDHLREELRKNSVELMKYKVMCEKQADEEKHVLIEKEQQLRELQNKLLMEAEINKKLSEANLSLKDEKQEALRSLQNMMELIQRYTQTIQKLEHQLTALEKDYQTLERDNELQRAKAKENEEKFLALQREHEKALEISKKQEKSVTCQTDIKSEEQELVEKELKHSQELISEDMRTIALPQDQEHTSSMVPELEQNLCKSHCLQSENTAEHDQDKSMETHSENCSLGAAVVRDMLGEASACNETSTDLNSSQCDNVKENKSFFEEQKDEFSIGNNKVKFPASEDTIKQPCEVEGLVDIAALSRNAHFGADNSTPFIKDETTLESAKVPADNAKPLADCSEHQTQPEDSFSDKYGDDRSDVALKAGSKDGRSVQINKQHKQETKLSPLHLSAKANVTAGKNVTCLIKAGNPYQSIAQNWGPLELNIVSSKRDVYDQYQTDLKGKNPREFCSNIPAGEETYKDDRDTFLSNKEEFSNQIFSAEESPSTPPITVPPDVSEKNRNLRNTPDHSLKSHSLLNPLNERHTGGPTVCTKKRILDYSRTSGHGNIHTNKSDLRDIKEISVSGHNSTACPTIRKSEQENPKSAEEATNQSVVSYSTQEQAGGNVPVESHPTIGSGKPNSPITAHSGAILSENIGEAEIVKQATGASALPDHPLLKSYQSEEWNTVVQTYRDASERQTSVSPELPLEAKVGHSCSKLKDKISEIEKLLLYQRFSGGRKRKLAADTQTPAE</sequence>
<feature type="compositionally biased region" description="Basic and acidic residues" evidence="2">
    <location>
        <begin position="776"/>
        <end position="787"/>
    </location>
</feature>
<dbReference type="InterPro" id="IPR031650">
    <property type="entry name" value="CCDC73"/>
</dbReference>
<keyword evidence="1" id="KW-0175">Coiled coil</keyword>
<reference evidence="4" key="1">
    <citation type="submission" date="2025-08" db="UniProtKB">
        <authorList>
            <consortium name="RefSeq"/>
        </authorList>
    </citation>
    <scope>IDENTIFICATION</scope>
    <source>
        <strain evidence="4">Nigerian</strain>
        <tissue evidence="4">Liver and blood</tissue>
    </source>
</reference>
<keyword evidence="3" id="KW-1185">Reference proteome</keyword>
<feature type="region of interest" description="Disordered" evidence="2">
    <location>
        <begin position="705"/>
        <end position="730"/>
    </location>
</feature>
<dbReference type="OrthoDB" id="9909828at2759"/>
<organism evidence="3 4">
    <name type="scientific">Xenopus tropicalis</name>
    <name type="common">Western clawed frog</name>
    <name type="synonym">Silurana tropicalis</name>
    <dbReference type="NCBI Taxonomy" id="8364"/>
    <lineage>
        <taxon>Eukaryota</taxon>
        <taxon>Metazoa</taxon>
        <taxon>Chordata</taxon>
        <taxon>Craniata</taxon>
        <taxon>Vertebrata</taxon>
        <taxon>Euteleostomi</taxon>
        <taxon>Amphibia</taxon>
        <taxon>Batrachia</taxon>
        <taxon>Anura</taxon>
        <taxon>Pipoidea</taxon>
        <taxon>Pipidae</taxon>
        <taxon>Xenopodinae</taxon>
        <taxon>Xenopus</taxon>
        <taxon>Silurana</taxon>
    </lineage>
</organism>